<organism evidence="2 3">
    <name type="scientific">Fannyhessea vaginae DSM 15829</name>
    <dbReference type="NCBI Taxonomy" id="525256"/>
    <lineage>
        <taxon>Bacteria</taxon>
        <taxon>Bacillati</taxon>
        <taxon>Actinomycetota</taxon>
        <taxon>Coriobacteriia</taxon>
        <taxon>Coriobacteriales</taxon>
        <taxon>Atopobiaceae</taxon>
        <taxon>Fannyhessea</taxon>
    </lineage>
</organism>
<reference evidence="2 3" key="1">
    <citation type="submission" date="2011-02" db="EMBL/GenBank/DDBJ databases">
        <authorList>
            <person name="Muzny D."/>
            <person name="Qin X."/>
            <person name="Buhay C."/>
            <person name="Dugan-Rocha S."/>
            <person name="Ding Y."/>
            <person name="Chen G."/>
            <person name="Hawes A."/>
            <person name="Holder M."/>
            <person name="Jhangiani S."/>
            <person name="Johnson A."/>
            <person name="Khan Z."/>
            <person name="Li Z."/>
            <person name="Liu W."/>
            <person name="Liu X."/>
            <person name="Perez L."/>
            <person name="Shen H."/>
            <person name="Wang Q."/>
            <person name="Watt J."/>
            <person name="Xi L."/>
            <person name="Xin Y."/>
            <person name="Zhou J."/>
            <person name="Deng J."/>
            <person name="Jiang H."/>
            <person name="Liu Y."/>
            <person name="Qu J."/>
            <person name="Song X.-Z."/>
            <person name="Zhang L."/>
            <person name="Villasana D."/>
            <person name="Johnson A."/>
            <person name="Liu J."/>
            <person name="Liyanage D."/>
            <person name="Lorensuhewa L."/>
            <person name="Robinson T."/>
            <person name="Song A."/>
            <person name="Song B.-B."/>
            <person name="Dinh H."/>
            <person name="Thornton R."/>
            <person name="Coyle M."/>
            <person name="Francisco L."/>
            <person name="Jackson L."/>
            <person name="Javaid M."/>
            <person name="Korchina V."/>
            <person name="Kovar C."/>
            <person name="Mata R."/>
            <person name="Mathew T."/>
            <person name="Ngo R."/>
            <person name="Nguyen L."/>
            <person name="Nguyen N."/>
            <person name="Okwuonu G."/>
            <person name="Ongeri F."/>
            <person name="Pham C."/>
            <person name="Simmons D."/>
            <person name="Wilczek-Boney K."/>
            <person name="Hale W."/>
            <person name="Jakkamsetti A."/>
            <person name="Pham P."/>
            <person name="Ruth R."/>
            <person name="San Lucas F."/>
            <person name="Warren J."/>
            <person name="Zhang J."/>
            <person name="Zhao Z."/>
            <person name="Zhou C."/>
            <person name="Zhu D."/>
            <person name="Lee S."/>
            <person name="Bess C."/>
            <person name="Blankenburg K."/>
            <person name="Forbes L."/>
            <person name="Fu Q."/>
            <person name="Gubbala S."/>
            <person name="Hirani K."/>
            <person name="Jayaseelan J.C."/>
            <person name="Lara F."/>
            <person name="Munidasa M."/>
            <person name="Palculict T."/>
            <person name="Patil S."/>
            <person name="Pu L.-L."/>
            <person name="Saada N."/>
            <person name="Tang L."/>
            <person name="Weissenberger G."/>
            <person name="Zhu Y."/>
            <person name="Hemphill L."/>
            <person name="Shang Y."/>
            <person name="Youmans B."/>
            <person name="Ayvaz T."/>
            <person name="Ross M."/>
            <person name="Santibanez J."/>
            <person name="Aqrawi P."/>
            <person name="Gross S."/>
            <person name="Joshi V."/>
            <person name="Fowler G."/>
            <person name="Nazareth L."/>
            <person name="Reid J."/>
            <person name="Worley K."/>
            <person name="Petrosino J."/>
            <person name="Highlander S."/>
            <person name="Gibbs R."/>
        </authorList>
    </citation>
    <scope>NUCLEOTIDE SEQUENCE [LARGE SCALE GENOMIC DNA]</scope>
    <source>
        <strain evidence="2 3">DSM 15829</strain>
    </source>
</reference>
<feature type="transmembrane region" description="Helical" evidence="1">
    <location>
        <begin position="43"/>
        <end position="64"/>
    </location>
</feature>
<keyword evidence="1" id="KW-1133">Transmembrane helix</keyword>
<keyword evidence="1" id="KW-0472">Membrane</keyword>
<gene>
    <name evidence="2" type="ORF">HMPREF0091_11020</name>
</gene>
<evidence type="ECO:0000256" key="1">
    <source>
        <dbReference type="SAM" id="Phobius"/>
    </source>
</evidence>
<keyword evidence="1" id="KW-0812">Transmembrane</keyword>
<dbReference type="Proteomes" id="UP000005947">
    <property type="component" value="Unassembled WGS sequence"/>
</dbReference>
<sequence>MNFQIQCIRTCAQDFVRSFLVLCLFLPFFVYPDQMYMSITMPTGGSIAVFICQLCMMAAVMSLCNCVLDSTLHPFIRYIKGFTLALFLQLPYVVMSYYAMSFLFHVFGIHADMIHTLIMSVLYLAPALLCVFTTYQQHLERASR</sequence>
<name>F1T6C0_9ACTN</name>
<feature type="transmembrane region" description="Helical" evidence="1">
    <location>
        <begin position="12"/>
        <end position="31"/>
    </location>
</feature>
<feature type="transmembrane region" description="Helical" evidence="1">
    <location>
        <begin position="84"/>
        <end position="107"/>
    </location>
</feature>
<evidence type="ECO:0000313" key="3">
    <source>
        <dbReference type="Proteomes" id="UP000005947"/>
    </source>
</evidence>
<proteinExistence type="predicted"/>
<accession>F1T6C0</accession>
<keyword evidence="3" id="KW-1185">Reference proteome</keyword>
<protein>
    <submittedName>
        <fullName evidence="2">Uncharacterized protein</fullName>
    </submittedName>
</protein>
<dbReference type="EMBL" id="ACGK02000002">
    <property type="protein sequence ID" value="EGF23025.1"/>
    <property type="molecule type" value="Genomic_DNA"/>
</dbReference>
<comment type="caution">
    <text evidence="2">The sequence shown here is derived from an EMBL/GenBank/DDBJ whole genome shotgun (WGS) entry which is preliminary data.</text>
</comment>
<dbReference type="RefSeq" id="WP_006303224.1">
    <property type="nucleotide sequence ID" value="NZ_ACGK02000002.1"/>
</dbReference>
<dbReference type="AlphaFoldDB" id="F1T6C0"/>
<evidence type="ECO:0000313" key="2">
    <source>
        <dbReference type="EMBL" id="EGF23025.1"/>
    </source>
</evidence>
<feature type="transmembrane region" description="Helical" evidence="1">
    <location>
        <begin position="113"/>
        <end position="135"/>
    </location>
</feature>
<dbReference type="GeneID" id="93210502"/>